<dbReference type="Proteomes" id="UP000829398">
    <property type="component" value="Chromosome 6"/>
</dbReference>
<gene>
    <name evidence="1" type="ORF">KPL71_017754</name>
</gene>
<comment type="caution">
    <text evidence="1">The sequence shown here is derived from an EMBL/GenBank/DDBJ whole genome shotgun (WGS) entry which is preliminary data.</text>
</comment>
<sequence>MSDKAEKTCPLCAEEMDLTDQQLKPCNCGYEICVWCWNHIMEMAEKDGTEGRCPACRTAYDKEKIVGMAANCERAVARMTSERRQKSQKAKPKASEGRMHLTNVRVIQRNLVYIIGLPINLADEDLLQRKEYFGQYGKVLKVSISRTATGAIQHSANNSCCVYITYSREDDAIRCIQSVHSYILDGRPLRACFGTTKYCHAWIRNMPCSVPDCLYLHDFGSQEDSFTKDEIVSAFTRSRVQQIIGATNNMHRRSGNALPPPADEYINSNITSTAKPIAKNSSNCSYNLIELVPFPQIIENPNNGSCADIVAGKSNSLPTAASWVMRVSATLPANKNLSGPVRPPSNQPKASNGPQVPGTEVVSTTISIQTVQPMEAVATSKVHHKLDPLELGKEYIDALSSTNEEATLDSIPATATSNQYITCRPTSKSSEKDIATPSSRTSSSESTKPFSSPGSVEDESSHIVMDFQGLCCGLSSIGLESQFEKDRSLPVVPNSSISKHVSVNLPGSHGPQEEKSGQFTECKSFQASMAAPTMEDSPDFDDLQFKGLEDMHHLPPISSTPHLPHNLNQSSYLSWQAGDVSNQSNLDGHSGNVPLEHKEVLPSRSENLISNGFITNEASSFFNLDATVQHSSLFSEVGFGSYLGKHDSTVAPLHSNASDVGESSIISKILSLDADAWEDSLTSPYSFAKLLRESNRQHDSLKMPSLFKESDCRQSRFSFARQEEFSNHASDVEHSLSNIRHSADQYPAPNGLLKNKDIFTDKHQNVFSSSSSMDSDNFLGSHSFISSSVHVYLFSFGSQTHVVMKPRCNHFIALYGTLQFVVSKAPTSVPPGFAVPNRAPPPGFSPHGTMQKPFDSSASHLRWTSAQAAGNSGPCGDIPFVDPAILEVGKGLQAIGLNNLGCDMRQTPSSQLNPFEHEARLQLLMQQSSSGYQNLRLSPDSGPKRQQHMCLMVAVSKDKLSTFDSCIVSREI</sequence>
<proteinExistence type="predicted"/>
<dbReference type="EMBL" id="CM039175">
    <property type="protein sequence ID" value="KAH9735511.1"/>
    <property type="molecule type" value="Genomic_DNA"/>
</dbReference>
<evidence type="ECO:0000313" key="1">
    <source>
        <dbReference type="EMBL" id="KAH9735511.1"/>
    </source>
</evidence>
<keyword evidence="2" id="KW-1185">Reference proteome</keyword>
<name>A0ACB8JS17_CITSI</name>
<organism evidence="1 2">
    <name type="scientific">Citrus sinensis</name>
    <name type="common">Sweet orange</name>
    <name type="synonym">Citrus aurantium var. sinensis</name>
    <dbReference type="NCBI Taxonomy" id="2711"/>
    <lineage>
        <taxon>Eukaryota</taxon>
        <taxon>Viridiplantae</taxon>
        <taxon>Streptophyta</taxon>
        <taxon>Embryophyta</taxon>
        <taxon>Tracheophyta</taxon>
        <taxon>Spermatophyta</taxon>
        <taxon>Magnoliopsida</taxon>
        <taxon>eudicotyledons</taxon>
        <taxon>Gunneridae</taxon>
        <taxon>Pentapetalae</taxon>
        <taxon>rosids</taxon>
        <taxon>malvids</taxon>
        <taxon>Sapindales</taxon>
        <taxon>Rutaceae</taxon>
        <taxon>Aurantioideae</taxon>
        <taxon>Citrus</taxon>
    </lineage>
</organism>
<evidence type="ECO:0000313" key="2">
    <source>
        <dbReference type="Proteomes" id="UP000829398"/>
    </source>
</evidence>
<reference evidence="2" key="1">
    <citation type="journal article" date="2023" name="Hortic. Res.">
        <title>A chromosome-level phased genome enabling allele-level studies in sweet orange: a case study on citrus Huanglongbing tolerance.</title>
        <authorList>
            <person name="Wu B."/>
            <person name="Yu Q."/>
            <person name="Deng Z."/>
            <person name="Duan Y."/>
            <person name="Luo F."/>
            <person name="Gmitter F. Jr."/>
        </authorList>
    </citation>
    <scope>NUCLEOTIDE SEQUENCE [LARGE SCALE GENOMIC DNA]</scope>
    <source>
        <strain evidence="2">cv. Valencia</strain>
    </source>
</reference>
<accession>A0ACB8JS17</accession>
<protein>
    <submittedName>
        <fullName evidence="1">RNA binding (RRM/RBD/RNP motifs) family protein</fullName>
    </submittedName>
</protein>